<gene>
    <name evidence="1" type="ORF">H5V45_18400</name>
</gene>
<evidence type="ECO:0000313" key="2">
    <source>
        <dbReference type="Proteomes" id="UP000523955"/>
    </source>
</evidence>
<proteinExistence type="predicted"/>
<name>A0A7X0RJ59_9ACTN</name>
<dbReference type="SUPFAM" id="SSF56112">
    <property type="entry name" value="Protein kinase-like (PK-like)"/>
    <property type="match status" value="1"/>
</dbReference>
<dbReference type="RefSeq" id="WP_185254270.1">
    <property type="nucleotide sequence ID" value="NZ_JACKXE010000001.1"/>
</dbReference>
<evidence type="ECO:0008006" key="3">
    <source>
        <dbReference type="Google" id="ProtNLM"/>
    </source>
</evidence>
<dbReference type="Gene3D" id="3.30.200.20">
    <property type="entry name" value="Phosphorylase Kinase, domain 1"/>
    <property type="match status" value="1"/>
</dbReference>
<dbReference type="Proteomes" id="UP000523955">
    <property type="component" value="Unassembled WGS sequence"/>
</dbReference>
<comment type="caution">
    <text evidence="1">The sequence shown here is derived from an EMBL/GenBank/DDBJ whole genome shotgun (WGS) entry which is preliminary data.</text>
</comment>
<keyword evidence="2" id="KW-1185">Reference proteome</keyword>
<dbReference type="InterPro" id="IPR011009">
    <property type="entry name" value="Kinase-like_dom_sf"/>
</dbReference>
<protein>
    <recommendedName>
        <fullName evidence="3">Aminoglycoside phosphotransferase domain-containing protein</fullName>
    </recommendedName>
</protein>
<reference evidence="1 2" key="1">
    <citation type="submission" date="2020-08" db="EMBL/GenBank/DDBJ databases">
        <authorList>
            <person name="Seo M.-J."/>
        </authorList>
    </citation>
    <scope>NUCLEOTIDE SEQUENCE [LARGE SCALE GENOMIC DNA]</scope>
    <source>
        <strain evidence="1 2">KIGAM211</strain>
    </source>
</reference>
<evidence type="ECO:0000313" key="1">
    <source>
        <dbReference type="EMBL" id="MBB6629304.1"/>
    </source>
</evidence>
<dbReference type="EMBL" id="JACKXE010000001">
    <property type="protein sequence ID" value="MBB6629304.1"/>
    <property type="molecule type" value="Genomic_DNA"/>
</dbReference>
<accession>A0A7X0RJ59</accession>
<dbReference type="AlphaFoldDB" id="A0A7X0RJ59"/>
<sequence length="331" mass="35589">MSAPRAVGVRAPYAAVPARVRAWVDEALGSPVVRASEQVGGMSPGCATRLTCADGSRAFVKAVGTDLNPDTPGLFRREVDALSLLGEHPSWAGLLTSYDDGDWVALLLEDVEGTHPDLADDAVMDALLHATDDLGRVMRERLPTAPAVPAVADPSVPPLYRPGPVDLGEVLGGWLDAVDRVGDVPADLLPSWVGAHRDDLRAGLLDLLEQPRDRAVHWDIRNDNLLQRPSGELVFLDWGAFGVGPDWLDPLLARLERVDRPWFDASLAASPALARAGDELVTSWLVGVGVHLAWRAHTAVDLNLPSLRAFRRTESARFLGAAARRLGHDPS</sequence>
<organism evidence="1 2">
    <name type="scientific">Nocardioides luti</name>
    <dbReference type="NCBI Taxonomy" id="2761101"/>
    <lineage>
        <taxon>Bacteria</taxon>
        <taxon>Bacillati</taxon>
        <taxon>Actinomycetota</taxon>
        <taxon>Actinomycetes</taxon>
        <taxon>Propionibacteriales</taxon>
        <taxon>Nocardioidaceae</taxon>
        <taxon>Nocardioides</taxon>
    </lineage>
</organism>